<keyword evidence="2" id="KW-1185">Reference proteome</keyword>
<name>A0ABQ4UAT9_9HYPH</name>
<comment type="caution">
    <text evidence="1">The sequence shown here is derived from an EMBL/GenBank/DDBJ whole genome shotgun (WGS) entry which is preliminary data.</text>
</comment>
<organism evidence="1 2">
    <name type="scientific">Methylorubrum aminovorans</name>
    <dbReference type="NCBI Taxonomy" id="269069"/>
    <lineage>
        <taxon>Bacteria</taxon>
        <taxon>Pseudomonadati</taxon>
        <taxon>Pseudomonadota</taxon>
        <taxon>Alphaproteobacteria</taxon>
        <taxon>Hyphomicrobiales</taxon>
        <taxon>Methylobacteriaceae</taxon>
        <taxon>Methylorubrum</taxon>
    </lineage>
</organism>
<protein>
    <submittedName>
        <fullName evidence="1">Uncharacterized protein</fullName>
    </submittedName>
</protein>
<evidence type="ECO:0000313" key="2">
    <source>
        <dbReference type="Proteomes" id="UP001055039"/>
    </source>
</evidence>
<reference evidence="1" key="2">
    <citation type="submission" date="2021-08" db="EMBL/GenBank/DDBJ databases">
        <authorList>
            <person name="Tani A."/>
            <person name="Ola A."/>
            <person name="Ogura Y."/>
            <person name="Katsura K."/>
            <person name="Hayashi T."/>
        </authorList>
    </citation>
    <scope>NUCLEOTIDE SEQUENCE</scope>
    <source>
        <strain evidence="1">NBRC 15686</strain>
    </source>
</reference>
<proteinExistence type="predicted"/>
<reference evidence="1" key="1">
    <citation type="journal article" date="2021" name="Front. Microbiol.">
        <title>Comprehensive Comparative Genomics and Phenotyping of Methylobacterium Species.</title>
        <authorList>
            <person name="Alessa O."/>
            <person name="Ogura Y."/>
            <person name="Fujitani Y."/>
            <person name="Takami H."/>
            <person name="Hayashi T."/>
            <person name="Sahin N."/>
            <person name="Tani A."/>
        </authorList>
    </citation>
    <scope>NUCLEOTIDE SEQUENCE</scope>
    <source>
        <strain evidence="1">NBRC 15686</strain>
    </source>
</reference>
<dbReference type="Proteomes" id="UP001055039">
    <property type="component" value="Unassembled WGS sequence"/>
</dbReference>
<dbReference type="EMBL" id="BPRC01000004">
    <property type="protein sequence ID" value="GJE64421.1"/>
    <property type="molecule type" value="Genomic_DNA"/>
</dbReference>
<gene>
    <name evidence="1" type="ORF">LNAOJCKE_1625</name>
</gene>
<dbReference type="RefSeq" id="WP_108942594.1">
    <property type="nucleotide sequence ID" value="NZ_BAAADH010000005.1"/>
</dbReference>
<sequence length="67" mass="7538">MPNYRVHFAKQILGVPFTVGFVEIARARDPERALKAAEIRFARARGVTDWRERADTVDLAAPAEAEL</sequence>
<accession>A0ABQ4UAT9</accession>
<evidence type="ECO:0000313" key="1">
    <source>
        <dbReference type="EMBL" id="GJE64421.1"/>
    </source>
</evidence>